<evidence type="ECO:0000313" key="2">
    <source>
        <dbReference type="Proteomes" id="UP000679307"/>
    </source>
</evidence>
<gene>
    <name evidence="1" type="ORF">ENKNEFLB_00452</name>
</gene>
<evidence type="ECO:0000313" key="1">
    <source>
        <dbReference type="EMBL" id="QVT78080.1"/>
    </source>
</evidence>
<dbReference type="Proteomes" id="UP000679307">
    <property type="component" value="Chromosome"/>
</dbReference>
<keyword evidence="2" id="KW-1185">Reference proteome</keyword>
<protein>
    <submittedName>
        <fullName evidence="1">Uncharacterized protein</fullName>
    </submittedName>
</protein>
<proteinExistence type="predicted"/>
<reference evidence="1 2" key="1">
    <citation type="submission" date="2021-05" db="EMBL/GenBank/DDBJ databases">
        <title>Complete genome of Nocardioides aquaticus KCTC 9944T isolated from meromictic and hypersaline Ekho Lake, Antarctica.</title>
        <authorList>
            <person name="Hwang K."/>
            <person name="Kim K.M."/>
            <person name="Choe H."/>
        </authorList>
    </citation>
    <scope>NUCLEOTIDE SEQUENCE [LARGE SCALE GENOMIC DNA]</scope>
    <source>
        <strain evidence="1 2">KCTC 9944</strain>
    </source>
</reference>
<sequence length="199" mass="21040">MSPFEAASDEVAAQVRGLSVRSAVGLFWAGSVALTRDYVQWSSAVPADPEIERLAEAQVAAREIALGRGPASAVLLAEVESRVPSGPSDVAGFTAAQDCWICVDSALRLALGRLEAEDGAWFLLEPAFHRVTERLSGVYDTGSADQEDTEREALDDPVLAGARQGLDRGIRLLARHPEPDEDVLAECLVSVSAIAAAAE</sequence>
<dbReference type="RefSeq" id="WP_214057712.1">
    <property type="nucleotide sequence ID" value="NZ_BAAAHS010000037.1"/>
</dbReference>
<organism evidence="1 2">
    <name type="scientific">Nocardioides aquaticus</name>
    <dbReference type="NCBI Taxonomy" id="160826"/>
    <lineage>
        <taxon>Bacteria</taxon>
        <taxon>Bacillati</taxon>
        <taxon>Actinomycetota</taxon>
        <taxon>Actinomycetes</taxon>
        <taxon>Propionibacteriales</taxon>
        <taxon>Nocardioidaceae</taxon>
        <taxon>Nocardioides</taxon>
    </lineage>
</organism>
<name>A0ABX8EDU7_9ACTN</name>
<dbReference type="EMBL" id="CP075371">
    <property type="protein sequence ID" value="QVT78080.1"/>
    <property type="molecule type" value="Genomic_DNA"/>
</dbReference>
<accession>A0ABX8EDU7</accession>